<dbReference type="Gene3D" id="4.10.1040.10">
    <property type="entry name" value="DM DNA-binding domain"/>
    <property type="match status" value="1"/>
</dbReference>
<organism evidence="8 9">
    <name type="scientific">Cloeon dipterum</name>
    <dbReference type="NCBI Taxonomy" id="197152"/>
    <lineage>
        <taxon>Eukaryota</taxon>
        <taxon>Metazoa</taxon>
        <taxon>Ecdysozoa</taxon>
        <taxon>Arthropoda</taxon>
        <taxon>Hexapoda</taxon>
        <taxon>Insecta</taxon>
        <taxon>Pterygota</taxon>
        <taxon>Palaeoptera</taxon>
        <taxon>Ephemeroptera</taxon>
        <taxon>Pisciforma</taxon>
        <taxon>Baetidae</taxon>
        <taxon>Cloeon</taxon>
    </lineage>
</organism>
<dbReference type="GO" id="GO:0046872">
    <property type="term" value="F:metal ion binding"/>
    <property type="evidence" value="ECO:0007669"/>
    <property type="project" value="UniProtKB-KW"/>
</dbReference>
<keyword evidence="1 5" id="KW-0479">Metal-binding</keyword>
<gene>
    <name evidence="8" type="ORF">CLODIP_2_CD02878</name>
</gene>
<reference evidence="8 9" key="1">
    <citation type="submission" date="2020-04" db="EMBL/GenBank/DDBJ databases">
        <authorList>
            <person name="Alioto T."/>
            <person name="Alioto T."/>
            <person name="Gomez Garrido J."/>
        </authorList>
    </citation>
    <scope>NUCLEOTIDE SEQUENCE [LARGE SCALE GENOMIC DNA]</scope>
</reference>
<sequence>MLSANTNLESTGSLAASSVAQNKQSHRSGVLRTPKCARCRNHGVISGLKGHKRLCRWRECRCASCLLVVERQRVMAAQVALRRQQTSEENSGRPGTRSVEALLAQKRSCQARLRTLQRSSTLARDLLIQSSASSGISQPASLFPMQTVPVQFLSERARKRRAFADRELEAVAPPSFLLPPPQIGPELTTASFFTAAALFWASSSTAPIHTQPQRPPKDNSKPKLSFSVESIIGVK</sequence>
<dbReference type="Pfam" id="PF00751">
    <property type="entry name" value="DM"/>
    <property type="match status" value="1"/>
</dbReference>
<feature type="DNA-binding region" description="DM" evidence="5">
    <location>
        <begin position="36"/>
        <end position="83"/>
    </location>
</feature>
<name>A0A8S1DPW6_9INSE</name>
<dbReference type="FunFam" id="4.10.1040.10:FF:000001">
    <property type="entry name" value="doublesex- and mab-3-related transcription factor 1"/>
    <property type="match status" value="1"/>
</dbReference>
<dbReference type="PROSITE" id="PS50809">
    <property type="entry name" value="DM_2"/>
    <property type="match status" value="1"/>
</dbReference>
<comment type="caution">
    <text evidence="8">The sequence shown here is derived from an EMBL/GenBank/DDBJ whole genome shotgun (WGS) entry which is preliminary data.</text>
</comment>
<evidence type="ECO:0000313" key="9">
    <source>
        <dbReference type="Proteomes" id="UP000494165"/>
    </source>
</evidence>
<accession>A0A8S1DPW6</accession>
<keyword evidence="9" id="KW-1185">Reference proteome</keyword>
<dbReference type="GO" id="GO:0000981">
    <property type="term" value="F:DNA-binding transcription factor activity, RNA polymerase II-specific"/>
    <property type="evidence" value="ECO:0007669"/>
    <property type="project" value="TreeGrafter"/>
</dbReference>
<dbReference type="SUPFAM" id="SSF82927">
    <property type="entry name" value="Cysteine-rich DNA binding domain, (DM domain)"/>
    <property type="match status" value="1"/>
</dbReference>
<evidence type="ECO:0000256" key="1">
    <source>
        <dbReference type="ARBA" id="ARBA00022723"/>
    </source>
</evidence>
<protein>
    <recommendedName>
        <fullName evidence="7">DM domain-containing protein</fullName>
    </recommendedName>
</protein>
<dbReference type="OrthoDB" id="3512640at2759"/>
<dbReference type="GO" id="GO:0007548">
    <property type="term" value="P:sex differentiation"/>
    <property type="evidence" value="ECO:0007669"/>
    <property type="project" value="TreeGrafter"/>
</dbReference>
<dbReference type="AlphaFoldDB" id="A0A8S1DPW6"/>
<dbReference type="PANTHER" id="PTHR12322:SF53">
    <property type="entry name" value="DOUBLESEX-MAB RELATED 11E"/>
    <property type="match status" value="1"/>
</dbReference>
<dbReference type="PANTHER" id="PTHR12322">
    <property type="entry name" value="DOUBLESEX AND MAB-3 RELATED TRANSCRIPTION FACTOR DMRT"/>
    <property type="match status" value="1"/>
</dbReference>
<feature type="region of interest" description="Disordered" evidence="6">
    <location>
        <begin position="206"/>
        <end position="235"/>
    </location>
</feature>
<proteinExistence type="predicted"/>
<feature type="region of interest" description="Disordered" evidence="6">
    <location>
        <begin position="1"/>
        <end position="27"/>
    </location>
</feature>
<dbReference type="PROSITE" id="PS40000">
    <property type="entry name" value="DM_1"/>
    <property type="match status" value="1"/>
</dbReference>
<keyword evidence="2 5" id="KW-0862">Zinc</keyword>
<dbReference type="InterPro" id="IPR036407">
    <property type="entry name" value="DM_DNA-bd_sf"/>
</dbReference>
<feature type="domain" description="DM" evidence="7">
    <location>
        <begin position="36"/>
        <end position="83"/>
    </location>
</feature>
<dbReference type="InterPro" id="IPR026607">
    <property type="entry name" value="DMRT"/>
</dbReference>
<feature type="compositionally biased region" description="Polar residues" evidence="6">
    <location>
        <begin position="1"/>
        <end position="23"/>
    </location>
</feature>
<keyword evidence="3 5" id="KW-0238">DNA-binding</keyword>
<dbReference type="SMART" id="SM00301">
    <property type="entry name" value="DM"/>
    <property type="match status" value="1"/>
</dbReference>
<evidence type="ECO:0000259" key="7">
    <source>
        <dbReference type="PROSITE" id="PS50809"/>
    </source>
</evidence>
<evidence type="ECO:0000256" key="5">
    <source>
        <dbReference type="PROSITE-ProRule" id="PRU00070"/>
    </source>
</evidence>
<evidence type="ECO:0000256" key="2">
    <source>
        <dbReference type="ARBA" id="ARBA00022833"/>
    </source>
</evidence>
<dbReference type="GO" id="GO:0005634">
    <property type="term" value="C:nucleus"/>
    <property type="evidence" value="ECO:0007669"/>
    <property type="project" value="UniProtKB-SubCell"/>
</dbReference>
<evidence type="ECO:0000256" key="3">
    <source>
        <dbReference type="ARBA" id="ARBA00023125"/>
    </source>
</evidence>
<keyword evidence="4 5" id="KW-0539">Nucleus</keyword>
<evidence type="ECO:0000256" key="4">
    <source>
        <dbReference type="ARBA" id="ARBA00023242"/>
    </source>
</evidence>
<dbReference type="GO" id="GO:0000978">
    <property type="term" value="F:RNA polymerase II cis-regulatory region sequence-specific DNA binding"/>
    <property type="evidence" value="ECO:0007669"/>
    <property type="project" value="TreeGrafter"/>
</dbReference>
<dbReference type="EMBL" id="CADEPI010000199">
    <property type="protein sequence ID" value="CAB3380035.1"/>
    <property type="molecule type" value="Genomic_DNA"/>
</dbReference>
<evidence type="ECO:0000313" key="8">
    <source>
        <dbReference type="EMBL" id="CAB3380035.1"/>
    </source>
</evidence>
<comment type="subcellular location">
    <subcellularLocation>
        <location evidence="5">Nucleus</location>
    </subcellularLocation>
</comment>
<dbReference type="InterPro" id="IPR001275">
    <property type="entry name" value="DM_DNA-bd"/>
</dbReference>
<dbReference type="Proteomes" id="UP000494165">
    <property type="component" value="Unassembled WGS sequence"/>
</dbReference>
<evidence type="ECO:0000256" key="6">
    <source>
        <dbReference type="SAM" id="MobiDB-lite"/>
    </source>
</evidence>